<dbReference type="GO" id="GO:0016020">
    <property type="term" value="C:membrane"/>
    <property type="evidence" value="ECO:0007669"/>
    <property type="project" value="UniProtKB-SubCell"/>
</dbReference>
<evidence type="ECO:0000313" key="8">
    <source>
        <dbReference type="EMBL" id="EMF08967.1"/>
    </source>
</evidence>
<accession>M3CY35</accession>
<feature type="transmembrane region" description="Helical" evidence="6">
    <location>
        <begin position="133"/>
        <end position="160"/>
    </location>
</feature>
<evidence type="ECO:0000256" key="3">
    <source>
        <dbReference type="ARBA" id="ARBA00022989"/>
    </source>
</evidence>
<dbReference type="HOGENOM" id="CLU_019101_0_0_1"/>
<keyword evidence="9" id="KW-1185">Reference proteome</keyword>
<dbReference type="InterPro" id="IPR052337">
    <property type="entry name" value="SAT4-like"/>
</dbReference>
<evidence type="ECO:0000256" key="2">
    <source>
        <dbReference type="ARBA" id="ARBA00022692"/>
    </source>
</evidence>
<feature type="transmembrane region" description="Helical" evidence="6">
    <location>
        <begin position="215"/>
        <end position="235"/>
    </location>
</feature>
<keyword evidence="2 6" id="KW-0812">Transmembrane</keyword>
<dbReference type="RefSeq" id="XP_016757088.1">
    <property type="nucleotide sequence ID" value="XM_016907081.1"/>
</dbReference>
<dbReference type="STRING" id="692275.M3CY35"/>
<feature type="transmembrane region" description="Helical" evidence="6">
    <location>
        <begin position="15"/>
        <end position="32"/>
    </location>
</feature>
<feature type="transmembrane region" description="Helical" evidence="6">
    <location>
        <begin position="44"/>
        <end position="67"/>
    </location>
</feature>
<gene>
    <name evidence="8" type="ORF">SEPMUDRAFT_151853</name>
</gene>
<keyword evidence="4 6" id="KW-0472">Membrane</keyword>
<feature type="transmembrane region" description="Helical" evidence="6">
    <location>
        <begin position="102"/>
        <end position="121"/>
    </location>
</feature>
<name>M3CY35_SPHMS</name>
<dbReference type="InterPro" id="IPR049326">
    <property type="entry name" value="Rhodopsin_dom_fungi"/>
</dbReference>
<evidence type="ECO:0000256" key="4">
    <source>
        <dbReference type="ARBA" id="ARBA00023136"/>
    </source>
</evidence>
<feature type="domain" description="Rhodopsin" evidence="7">
    <location>
        <begin position="28"/>
        <end position="271"/>
    </location>
</feature>
<feature type="transmembrane region" description="Helical" evidence="6">
    <location>
        <begin position="180"/>
        <end position="203"/>
    </location>
</feature>
<dbReference type="Proteomes" id="UP000016931">
    <property type="component" value="Unassembled WGS sequence"/>
</dbReference>
<sequence>MGMPGPSNDALFTEVWVEYAISMLLILLRFFARWRVFGFEKFDLGDVFAGLAMVCYSLTAAGIYMLITYGNNIGLNEQTAMQVPADKIADLTLGSKLAFIEWFWYITLLWSLKGVLLMVYVKLGTGIDRQELLVRLVCAFAFLSWLGSILCHALICMPISKSWQIQPYAGDKCTMRPANYIVIAVLNGLSDLAIIAVPMPLLFKVKVHPSRKVALILLFSMGIFCIIATILRAYYSLTSLDTLAIALGWASRETFVGTFVACVPGIKPLFSTTKWIRSSADGSRSRLSMDKPSRGSGSRYLSFSKKPSHNVIEGDGTITVSRSVDVYRSQRPSMDMGNAYGVEMGKWKSQHTSSGSYASDERVIMDDEHELKSKDSHKSAQCSVREFFLGEATKSKDHV</sequence>
<evidence type="ECO:0000256" key="1">
    <source>
        <dbReference type="ARBA" id="ARBA00004141"/>
    </source>
</evidence>
<comment type="subcellular location">
    <subcellularLocation>
        <location evidence="1">Membrane</location>
        <topology evidence="1">Multi-pass membrane protein</topology>
    </subcellularLocation>
</comment>
<reference evidence="8 9" key="1">
    <citation type="journal article" date="2012" name="PLoS Pathog.">
        <title>Diverse lifestyles and strategies of plant pathogenesis encoded in the genomes of eighteen Dothideomycetes fungi.</title>
        <authorList>
            <person name="Ohm R.A."/>
            <person name="Feau N."/>
            <person name="Henrissat B."/>
            <person name="Schoch C.L."/>
            <person name="Horwitz B.A."/>
            <person name="Barry K.W."/>
            <person name="Condon B.J."/>
            <person name="Copeland A.C."/>
            <person name="Dhillon B."/>
            <person name="Glaser F."/>
            <person name="Hesse C.N."/>
            <person name="Kosti I."/>
            <person name="LaButti K."/>
            <person name="Lindquist E.A."/>
            <person name="Lucas S."/>
            <person name="Salamov A.A."/>
            <person name="Bradshaw R.E."/>
            <person name="Ciuffetti L."/>
            <person name="Hamelin R.C."/>
            <person name="Kema G.H.J."/>
            <person name="Lawrence C."/>
            <person name="Scott J.A."/>
            <person name="Spatafora J.W."/>
            <person name="Turgeon B.G."/>
            <person name="de Wit P.J.G.M."/>
            <person name="Zhong S."/>
            <person name="Goodwin S.B."/>
            <person name="Grigoriev I.V."/>
        </authorList>
    </citation>
    <scope>NUCLEOTIDE SEQUENCE [LARGE SCALE GENOMIC DNA]</scope>
    <source>
        <strain evidence="8 9">SO2202</strain>
    </source>
</reference>
<dbReference type="OrthoDB" id="2988756at2759"/>
<proteinExistence type="inferred from homology"/>
<organism evidence="8 9">
    <name type="scientific">Sphaerulina musiva (strain SO2202)</name>
    <name type="common">Poplar stem canker fungus</name>
    <name type="synonym">Septoria musiva</name>
    <dbReference type="NCBI Taxonomy" id="692275"/>
    <lineage>
        <taxon>Eukaryota</taxon>
        <taxon>Fungi</taxon>
        <taxon>Dikarya</taxon>
        <taxon>Ascomycota</taxon>
        <taxon>Pezizomycotina</taxon>
        <taxon>Dothideomycetes</taxon>
        <taxon>Dothideomycetidae</taxon>
        <taxon>Mycosphaerellales</taxon>
        <taxon>Mycosphaerellaceae</taxon>
        <taxon>Sphaerulina</taxon>
    </lineage>
</organism>
<dbReference type="EMBL" id="KB456270">
    <property type="protein sequence ID" value="EMF08967.1"/>
    <property type="molecule type" value="Genomic_DNA"/>
</dbReference>
<evidence type="ECO:0000256" key="5">
    <source>
        <dbReference type="ARBA" id="ARBA00038359"/>
    </source>
</evidence>
<comment type="similarity">
    <text evidence="5">Belongs to the SAT4 family.</text>
</comment>
<dbReference type="Pfam" id="PF20684">
    <property type="entry name" value="Fung_rhodopsin"/>
    <property type="match status" value="1"/>
</dbReference>
<dbReference type="eggNOG" id="ENOG502SNDN">
    <property type="taxonomic scope" value="Eukaryota"/>
</dbReference>
<dbReference type="GeneID" id="27904218"/>
<dbReference type="OMA" id="GIFIMIC"/>
<evidence type="ECO:0000256" key="6">
    <source>
        <dbReference type="SAM" id="Phobius"/>
    </source>
</evidence>
<dbReference type="PANTHER" id="PTHR33048:SF152">
    <property type="entry name" value="INTEGRAL MEMBRANE PROTEIN"/>
    <property type="match status" value="1"/>
</dbReference>
<keyword evidence="3 6" id="KW-1133">Transmembrane helix</keyword>
<dbReference type="AlphaFoldDB" id="M3CY35"/>
<dbReference type="PANTHER" id="PTHR33048">
    <property type="entry name" value="PTH11-LIKE INTEGRAL MEMBRANE PROTEIN (AFU_ORTHOLOGUE AFUA_5G11245)"/>
    <property type="match status" value="1"/>
</dbReference>
<protein>
    <recommendedName>
        <fullName evidence="7">Rhodopsin domain-containing protein</fullName>
    </recommendedName>
</protein>
<evidence type="ECO:0000313" key="9">
    <source>
        <dbReference type="Proteomes" id="UP000016931"/>
    </source>
</evidence>
<evidence type="ECO:0000259" key="7">
    <source>
        <dbReference type="Pfam" id="PF20684"/>
    </source>
</evidence>